<dbReference type="OrthoDB" id="7564857at2"/>
<dbReference type="Pfam" id="PF00989">
    <property type="entry name" value="PAS"/>
    <property type="match status" value="1"/>
</dbReference>
<dbReference type="GO" id="GO:0006355">
    <property type="term" value="P:regulation of DNA-templated transcription"/>
    <property type="evidence" value="ECO:0007669"/>
    <property type="project" value="InterPro"/>
</dbReference>
<gene>
    <name evidence="2" type="ORF">C8J25_101608</name>
</gene>
<feature type="domain" description="PAS fold" evidence="1">
    <location>
        <begin position="6"/>
        <end position="99"/>
    </location>
</feature>
<dbReference type="InterPro" id="IPR036390">
    <property type="entry name" value="WH_DNA-bd_sf"/>
</dbReference>
<dbReference type="Gene3D" id="3.30.450.20">
    <property type="entry name" value="PAS domain"/>
    <property type="match status" value="1"/>
</dbReference>
<name>A0A2T5UC93_9SPHN</name>
<comment type="caution">
    <text evidence="2">The sequence shown here is derived from an EMBL/GenBank/DDBJ whole genome shotgun (WGS) entry which is preliminary data.</text>
</comment>
<dbReference type="AlphaFoldDB" id="A0A2T5UC93"/>
<dbReference type="InterPro" id="IPR000014">
    <property type="entry name" value="PAS"/>
</dbReference>
<dbReference type="Proteomes" id="UP000244013">
    <property type="component" value="Unassembled WGS sequence"/>
</dbReference>
<dbReference type="EMBL" id="QAYE01000001">
    <property type="protein sequence ID" value="PTW49103.1"/>
    <property type="molecule type" value="Genomic_DNA"/>
</dbReference>
<sequence>MIIGHSVSDGDGVILAIDEPVATVLQRTQKQLVGLSYLSITHPDDVARNLSHVAALQPNGNSARIRKRYIGGGGDIITLEVQVSRLGNGQSGRLIGTLCTAPTLADHVGGDGMPHHLWRRAKDLLSVIRARDTVLGSDLFADHAWTALLIVYVAEAESRIASVDMVADQLRLSRSTLGRWIRVLQAKSLIEPPDTDRDALQLTQTGIQSVERLLATQPAMAVN</sequence>
<proteinExistence type="predicted"/>
<reference evidence="2 3" key="1">
    <citation type="submission" date="2018-04" db="EMBL/GenBank/DDBJ databases">
        <title>Genomic Encyclopedia of Type Strains, Phase III (KMG-III): the genomes of soil and plant-associated and newly described type strains.</title>
        <authorList>
            <person name="Whitman W."/>
        </authorList>
    </citation>
    <scope>NUCLEOTIDE SEQUENCE [LARGE SCALE GENOMIC DNA]</scope>
    <source>
        <strain evidence="2 3">MA-olki</strain>
    </source>
</reference>
<organism evidence="2 3">
    <name type="scientific">Sphingomonas faeni</name>
    <dbReference type="NCBI Taxonomy" id="185950"/>
    <lineage>
        <taxon>Bacteria</taxon>
        <taxon>Pseudomonadati</taxon>
        <taxon>Pseudomonadota</taxon>
        <taxon>Alphaproteobacteria</taxon>
        <taxon>Sphingomonadales</taxon>
        <taxon>Sphingomonadaceae</taxon>
        <taxon>Sphingomonas</taxon>
    </lineage>
</organism>
<dbReference type="RefSeq" id="WP_107952149.1">
    <property type="nucleotide sequence ID" value="NZ_QAYE01000001.1"/>
</dbReference>
<evidence type="ECO:0000313" key="3">
    <source>
        <dbReference type="Proteomes" id="UP000244013"/>
    </source>
</evidence>
<evidence type="ECO:0000259" key="1">
    <source>
        <dbReference type="Pfam" id="PF00989"/>
    </source>
</evidence>
<dbReference type="InterPro" id="IPR035965">
    <property type="entry name" value="PAS-like_dom_sf"/>
</dbReference>
<evidence type="ECO:0000313" key="2">
    <source>
        <dbReference type="EMBL" id="PTW49103.1"/>
    </source>
</evidence>
<accession>A0A2T5UC93</accession>
<dbReference type="InterPro" id="IPR013767">
    <property type="entry name" value="PAS_fold"/>
</dbReference>
<dbReference type="GeneID" id="91004693"/>
<dbReference type="SUPFAM" id="SSF46785">
    <property type="entry name" value="Winged helix' DNA-binding domain"/>
    <property type="match status" value="1"/>
</dbReference>
<protein>
    <submittedName>
        <fullName evidence="2">PAS domain-containing protein</fullName>
    </submittedName>
</protein>
<dbReference type="CDD" id="cd00130">
    <property type="entry name" value="PAS"/>
    <property type="match status" value="1"/>
</dbReference>
<dbReference type="SUPFAM" id="SSF55785">
    <property type="entry name" value="PYP-like sensor domain (PAS domain)"/>
    <property type="match status" value="1"/>
</dbReference>